<reference evidence="1" key="1">
    <citation type="submission" date="2023-05" db="EMBL/GenBank/DDBJ databases">
        <authorList>
            <person name="Huff M."/>
        </authorList>
    </citation>
    <scope>NUCLEOTIDE SEQUENCE</scope>
</reference>
<name>A0AAD2EAV8_9LAMI</name>
<proteinExistence type="predicted"/>
<protein>
    <submittedName>
        <fullName evidence="1">Uncharacterized protein</fullName>
    </submittedName>
</protein>
<dbReference type="AlphaFoldDB" id="A0AAD2EAV8"/>
<dbReference type="EMBL" id="OU503052">
    <property type="protein sequence ID" value="CAI9780970.1"/>
    <property type="molecule type" value="Genomic_DNA"/>
</dbReference>
<evidence type="ECO:0000313" key="2">
    <source>
        <dbReference type="Proteomes" id="UP000834106"/>
    </source>
</evidence>
<gene>
    <name evidence="1" type="ORF">FPE_LOCUS28400</name>
</gene>
<evidence type="ECO:0000313" key="1">
    <source>
        <dbReference type="EMBL" id="CAI9780970.1"/>
    </source>
</evidence>
<accession>A0AAD2EAV8</accession>
<dbReference type="Proteomes" id="UP000834106">
    <property type="component" value="Chromosome 17"/>
</dbReference>
<sequence>MVGLLMQPYGIQGMLKEGHQHLSGFGLDEAVLKNIDACEQLPTITCTSLGPNVKTPASASASNSLFSSIQSIKVFLGVWDSFSVTQHLQLRWCHCLFLVFLSLRLLHFLFAKLGGFGTVNGNVGHMGLNQNQGFFGFQEQFQVDPFGVGGLKNSKELSSTPNGVKCY</sequence>
<keyword evidence="2" id="KW-1185">Reference proteome</keyword>
<organism evidence="1 2">
    <name type="scientific">Fraxinus pennsylvanica</name>
    <dbReference type="NCBI Taxonomy" id="56036"/>
    <lineage>
        <taxon>Eukaryota</taxon>
        <taxon>Viridiplantae</taxon>
        <taxon>Streptophyta</taxon>
        <taxon>Embryophyta</taxon>
        <taxon>Tracheophyta</taxon>
        <taxon>Spermatophyta</taxon>
        <taxon>Magnoliopsida</taxon>
        <taxon>eudicotyledons</taxon>
        <taxon>Gunneridae</taxon>
        <taxon>Pentapetalae</taxon>
        <taxon>asterids</taxon>
        <taxon>lamiids</taxon>
        <taxon>Lamiales</taxon>
        <taxon>Oleaceae</taxon>
        <taxon>Oleeae</taxon>
        <taxon>Fraxinus</taxon>
    </lineage>
</organism>